<evidence type="ECO:0000313" key="3">
    <source>
        <dbReference type="Proteomes" id="UP001165082"/>
    </source>
</evidence>
<evidence type="ECO:0000256" key="1">
    <source>
        <dbReference type="SAM" id="MobiDB-lite"/>
    </source>
</evidence>
<dbReference type="InterPro" id="IPR011989">
    <property type="entry name" value="ARM-like"/>
</dbReference>
<dbReference type="AlphaFoldDB" id="A0A9W7ADQ6"/>
<name>A0A9W7ADQ6_9STRA</name>
<feature type="region of interest" description="Disordered" evidence="1">
    <location>
        <begin position="1"/>
        <end position="32"/>
    </location>
</feature>
<gene>
    <name evidence="2" type="ORF">TrRE_jg3312</name>
</gene>
<feature type="compositionally biased region" description="Polar residues" evidence="1">
    <location>
        <begin position="15"/>
        <end position="32"/>
    </location>
</feature>
<comment type="caution">
    <text evidence="2">The sequence shown here is derived from an EMBL/GenBank/DDBJ whole genome shotgun (WGS) entry which is preliminary data.</text>
</comment>
<evidence type="ECO:0000313" key="2">
    <source>
        <dbReference type="EMBL" id="GMH65875.1"/>
    </source>
</evidence>
<dbReference type="InterPro" id="IPR016024">
    <property type="entry name" value="ARM-type_fold"/>
</dbReference>
<reference evidence="2" key="1">
    <citation type="submission" date="2022-07" db="EMBL/GenBank/DDBJ databases">
        <title>Genome analysis of Parmales, a sister group of diatoms, reveals the evolutionary specialization of diatoms from phago-mixotrophs to photoautotrophs.</title>
        <authorList>
            <person name="Ban H."/>
            <person name="Sato S."/>
            <person name="Yoshikawa S."/>
            <person name="Kazumasa Y."/>
            <person name="Nakamura Y."/>
            <person name="Ichinomiya M."/>
            <person name="Saitoh K."/>
            <person name="Sato N."/>
            <person name="Blanc-Mathieu R."/>
            <person name="Endo H."/>
            <person name="Kuwata A."/>
            <person name="Ogata H."/>
        </authorList>
    </citation>
    <scope>NUCLEOTIDE SEQUENCE</scope>
</reference>
<keyword evidence="3" id="KW-1185">Reference proteome</keyword>
<dbReference type="Proteomes" id="UP001165082">
    <property type="component" value="Unassembled WGS sequence"/>
</dbReference>
<dbReference type="Gene3D" id="1.25.10.10">
    <property type="entry name" value="Leucine-rich Repeat Variant"/>
    <property type="match status" value="1"/>
</dbReference>
<feature type="non-terminal residue" evidence="2">
    <location>
        <position position="249"/>
    </location>
</feature>
<sequence length="249" mass="27056">MAVKADKQMKKGAKQASSTKGKPNPASLSRRFTMSDLPEIKTKLVSDNESVRKTAAKGIYELSDVSHKKNRTAIVRADWGIISNIIGCLKLSDGDARHLALLALNNLSIPSDNKRAFIEGSHREEVLGCLVSIIKNDPAESYLACICAMNMSFLEKSIDSIAEYPGLIETVEGLLEEGIKAKAGSGKSESVRWACGLLKNLSRSRDAAITICETSILESLLTTLKNPSSASRWSNNSTEDFALFTILHL</sequence>
<organism evidence="2 3">
    <name type="scientific">Triparma retinervis</name>
    <dbReference type="NCBI Taxonomy" id="2557542"/>
    <lineage>
        <taxon>Eukaryota</taxon>
        <taxon>Sar</taxon>
        <taxon>Stramenopiles</taxon>
        <taxon>Ochrophyta</taxon>
        <taxon>Bolidophyceae</taxon>
        <taxon>Parmales</taxon>
        <taxon>Triparmaceae</taxon>
        <taxon>Triparma</taxon>
    </lineage>
</organism>
<accession>A0A9W7ADQ6</accession>
<protein>
    <submittedName>
        <fullName evidence="2">Uncharacterized protein</fullName>
    </submittedName>
</protein>
<proteinExistence type="predicted"/>
<dbReference type="OrthoDB" id="35928at2759"/>
<dbReference type="EMBL" id="BRXZ01001226">
    <property type="protein sequence ID" value="GMH65875.1"/>
    <property type="molecule type" value="Genomic_DNA"/>
</dbReference>
<dbReference type="SUPFAM" id="SSF48371">
    <property type="entry name" value="ARM repeat"/>
    <property type="match status" value="1"/>
</dbReference>